<feature type="region of interest" description="Disordered" evidence="1">
    <location>
        <begin position="145"/>
        <end position="273"/>
    </location>
</feature>
<dbReference type="AlphaFoldDB" id="A0A210Q1V4"/>
<dbReference type="Gene3D" id="3.90.1460.10">
    <property type="entry name" value="GTF2I-like"/>
    <property type="match status" value="1"/>
</dbReference>
<comment type="caution">
    <text evidence="2">The sequence shown here is derived from an EMBL/GenBank/DDBJ whole genome shotgun (WGS) entry which is preliminary data.</text>
</comment>
<evidence type="ECO:0000256" key="1">
    <source>
        <dbReference type="SAM" id="MobiDB-lite"/>
    </source>
</evidence>
<evidence type="ECO:0000313" key="3">
    <source>
        <dbReference type="Proteomes" id="UP000242188"/>
    </source>
</evidence>
<dbReference type="EMBL" id="NEDP02005238">
    <property type="protein sequence ID" value="OWF42707.1"/>
    <property type="molecule type" value="Genomic_DNA"/>
</dbReference>
<dbReference type="Proteomes" id="UP000242188">
    <property type="component" value="Unassembled WGS sequence"/>
</dbReference>
<reference evidence="2 3" key="1">
    <citation type="journal article" date="2017" name="Nat. Ecol. Evol.">
        <title>Scallop genome provides insights into evolution of bilaterian karyotype and development.</title>
        <authorList>
            <person name="Wang S."/>
            <person name="Zhang J."/>
            <person name="Jiao W."/>
            <person name="Li J."/>
            <person name="Xun X."/>
            <person name="Sun Y."/>
            <person name="Guo X."/>
            <person name="Huan P."/>
            <person name="Dong B."/>
            <person name="Zhang L."/>
            <person name="Hu X."/>
            <person name="Sun X."/>
            <person name="Wang J."/>
            <person name="Zhao C."/>
            <person name="Wang Y."/>
            <person name="Wang D."/>
            <person name="Huang X."/>
            <person name="Wang R."/>
            <person name="Lv J."/>
            <person name="Li Y."/>
            <person name="Zhang Z."/>
            <person name="Liu B."/>
            <person name="Lu W."/>
            <person name="Hui Y."/>
            <person name="Liang J."/>
            <person name="Zhou Z."/>
            <person name="Hou R."/>
            <person name="Li X."/>
            <person name="Liu Y."/>
            <person name="Li H."/>
            <person name="Ning X."/>
            <person name="Lin Y."/>
            <person name="Zhao L."/>
            <person name="Xing Q."/>
            <person name="Dou J."/>
            <person name="Li Y."/>
            <person name="Mao J."/>
            <person name="Guo H."/>
            <person name="Dou H."/>
            <person name="Li T."/>
            <person name="Mu C."/>
            <person name="Jiang W."/>
            <person name="Fu Q."/>
            <person name="Fu X."/>
            <person name="Miao Y."/>
            <person name="Liu J."/>
            <person name="Yu Q."/>
            <person name="Li R."/>
            <person name="Liao H."/>
            <person name="Li X."/>
            <person name="Kong Y."/>
            <person name="Jiang Z."/>
            <person name="Chourrout D."/>
            <person name="Li R."/>
            <person name="Bao Z."/>
        </authorList>
    </citation>
    <scope>NUCLEOTIDE SEQUENCE [LARGE SCALE GENOMIC DNA]</scope>
    <source>
        <strain evidence="2 3">PY_sf001</strain>
    </source>
</reference>
<feature type="compositionally biased region" description="Low complexity" evidence="1">
    <location>
        <begin position="185"/>
        <end position="201"/>
    </location>
</feature>
<organism evidence="2 3">
    <name type="scientific">Mizuhopecten yessoensis</name>
    <name type="common">Japanese scallop</name>
    <name type="synonym">Patinopecten yessoensis</name>
    <dbReference type="NCBI Taxonomy" id="6573"/>
    <lineage>
        <taxon>Eukaryota</taxon>
        <taxon>Metazoa</taxon>
        <taxon>Spiralia</taxon>
        <taxon>Lophotrochozoa</taxon>
        <taxon>Mollusca</taxon>
        <taxon>Bivalvia</taxon>
        <taxon>Autobranchia</taxon>
        <taxon>Pteriomorphia</taxon>
        <taxon>Pectinida</taxon>
        <taxon>Pectinoidea</taxon>
        <taxon>Pectinidae</taxon>
        <taxon>Mizuhopecten</taxon>
    </lineage>
</organism>
<name>A0A210Q1V4_MIZYE</name>
<evidence type="ECO:0000313" key="2">
    <source>
        <dbReference type="EMBL" id="OWF42707.1"/>
    </source>
</evidence>
<proteinExistence type="predicted"/>
<gene>
    <name evidence="2" type="ORF">KP79_PYT09642</name>
</gene>
<keyword evidence="3" id="KW-1185">Reference proteome</keyword>
<protein>
    <submittedName>
        <fullName evidence="2">Uncharacterized protein</fullName>
    </submittedName>
</protein>
<dbReference type="InterPro" id="IPR036647">
    <property type="entry name" value="GTF2I-like_rpt_sf"/>
</dbReference>
<accession>A0A210Q1V4</accession>
<sequence>MLSIFFCKDQSAVGVKDLSIWSEKWRGFGQGGQEAYKQKAKDSSLVPLDERRMISNCLLKDLDCLSRSNQEEEVGHLRKLAQDHFNNLYSKAIDSVSKFTYAAVMSGKISIEGLPVILKPVRLPSHYGKDRLKEMLSVKEITVHVNDSHQTPRPPTRPTITYVQTNPLNEKPRPPTRPTITYVQTNPLNETTRPPTRPTITDVQTDPLNETTRPPTRPPITDVHTNPLNETPRPPTRPPITDVQTDPLNEKPRPPTRPTITDVPFSLCRNKKK</sequence>